<keyword evidence="3" id="KW-1185">Reference proteome</keyword>
<feature type="transmembrane region" description="Helical" evidence="1">
    <location>
        <begin position="161"/>
        <end position="189"/>
    </location>
</feature>
<feature type="transmembrane region" description="Helical" evidence="1">
    <location>
        <begin position="129"/>
        <end position="149"/>
    </location>
</feature>
<dbReference type="PATRIC" id="fig|1423734.3.peg.1121"/>
<keyword evidence="1" id="KW-0472">Membrane</keyword>
<dbReference type="Pfam" id="PF06161">
    <property type="entry name" value="DUF975"/>
    <property type="match status" value="1"/>
</dbReference>
<proteinExistence type="predicted"/>
<reference evidence="2 3" key="1">
    <citation type="journal article" date="2015" name="Genome Announc.">
        <title>Expanding the biotechnology potential of lactobacilli through comparative genomics of 213 strains and associated genera.</title>
        <authorList>
            <person name="Sun Z."/>
            <person name="Harris H.M."/>
            <person name="McCann A."/>
            <person name="Guo C."/>
            <person name="Argimon S."/>
            <person name="Zhang W."/>
            <person name="Yang X."/>
            <person name="Jeffery I.B."/>
            <person name="Cooney J.C."/>
            <person name="Kagawa T.F."/>
            <person name="Liu W."/>
            <person name="Song Y."/>
            <person name="Salvetti E."/>
            <person name="Wrobel A."/>
            <person name="Rasinkangas P."/>
            <person name="Parkhill J."/>
            <person name="Rea M.C."/>
            <person name="O'Sullivan O."/>
            <person name="Ritari J."/>
            <person name="Douillard F.P."/>
            <person name="Paul Ross R."/>
            <person name="Yang R."/>
            <person name="Briner A.E."/>
            <person name="Felis G.E."/>
            <person name="de Vos W.M."/>
            <person name="Barrangou R."/>
            <person name="Klaenhammer T.R."/>
            <person name="Caufield P.W."/>
            <person name="Cui Y."/>
            <person name="Zhang H."/>
            <person name="O'Toole P.W."/>
        </authorList>
    </citation>
    <scope>NUCLEOTIDE SEQUENCE [LARGE SCALE GENOMIC DNA]</scope>
    <source>
        <strain evidence="2 3">DSM 18527</strain>
    </source>
</reference>
<dbReference type="OrthoDB" id="2157736at2"/>
<dbReference type="Proteomes" id="UP000051236">
    <property type="component" value="Unassembled WGS sequence"/>
</dbReference>
<keyword evidence="1" id="KW-0812">Transmembrane</keyword>
<organism evidence="2 3">
    <name type="scientific">Agrilactobacillus composti DSM 18527 = JCM 14202</name>
    <dbReference type="NCBI Taxonomy" id="1423734"/>
    <lineage>
        <taxon>Bacteria</taxon>
        <taxon>Bacillati</taxon>
        <taxon>Bacillota</taxon>
        <taxon>Bacilli</taxon>
        <taxon>Lactobacillales</taxon>
        <taxon>Lactobacillaceae</taxon>
        <taxon>Agrilactobacillus</taxon>
    </lineage>
</organism>
<evidence type="ECO:0000313" key="3">
    <source>
        <dbReference type="Proteomes" id="UP000051236"/>
    </source>
</evidence>
<dbReference type="eggNOG" id="COG5523">
    <property type="taxonomic scope" value="Bacteria"/>
</dbReference>
<feature type="transmembrane region" description="Helical" evidence="1">
    <location>
        <begin position="20"/>
        <end position="37"/>
    </location>
</feature>
<keyword evidence="1" id="KW-1133">Transmembrane helix</keyword>
<feature type="transmembrane region" description="Helical" evidence="1">
    <location>
        <begin position="102"/>
        <end position="123"/>
    </location>
</feature>
<feature type="transmembrane region" description="Helical" evidence="1">
    <location>
        <begin position="214"/>
        <end position="236"/>
    </location>
</feature>
<dbReference type="STRING" id="1423734.FC83_GL001108"/>
<evidence type="ECO:0000313" key="2">
    <source>
        <dbReference type="EMBL" id="KRM31105.1"/>
    </source>
</evidence>
<feature type="transmembrane region" description="Helical" evidence="1">
    <location>
        <begin position="49"/>
        <end position="67"/>
    </location>
</feature>
<evidence type="ECO:0008006" key="4">
    <source>
        <dbReference type="Google" id="ProtNLM"/>
    </source>
</evidence>
<dbReference type="AlphaFoldDB" id="X0PDW9"/>
<evidence type="ECO:0000256" key="1">
    <source>
        <dbReference type="SAM" id="Phobius"/>
    </source>
</evidence>
<dbReference type="EMBL" id="AZGA01000084">
    <property type="protein sequence ID" value="KRM31105.1"/>
    <property type="molecule type" value="Genomic_DNA"/>
</dbReference>
<comment type="caution">
    <text evidence="2">The sequence shown here is derived from an EMBL/GenBank/DDBJ whole genome shotgun (WGS) entry which is preliminary data.</text>
</comment>
<gene>
    <name evidence="2" type="ORF">FC83_GL001108</name>
</gene>
<name>X0PDW9_9LACO</name>
<dbReference type="PANTHER" id="PTHR40076">
    <property type="entry name" value="MEMBRANE PROTEIN-RELATED"/>
    <property type="match status" value="1"/>
</dbReference>
<accession>X0PDW9</accession>
<protein>
    <recommendedName>
        <fullName evidence="4">Integral membrane protein</fullName>
    </recommendedName>
</protein>
<dbReference type="PANTHER" id="PTHR40076:SF1">
    <property type="entry name" value="MEMBRANE PROTEIN"/>
    <property type="match status" value="1"/>
</dbReference>
<dbReference type="InterPro" id="IPR010380">
    <property type="entry name" value="DUF975"/>
</dbReference>
<sequence length="279" mass="32604">MNTSTAKIKTVAKTALRGHWVQPVLLLVTTYLITYLLDSILVSLFDPNAFMYVLLLMLLNYFVIFALDYGQYYYPMSLFGHQKFSIRMLFVGYNKFFYKRLVVLNFIKSILLTLSSLLVFIPFIGKLDWLNILSLMFNTSDITLFNRLFKIVQQFSMGHLLALLGLLILFGLIYLLLEAFFQITGYLVFENAQNPSAHFVVSGMLLLKGHWGQLLRLQLSFIIWYFFYAFTFVWLIPYRQMAIFVFYLNLKQDFAQKLNAYTNEAKTPDTPDQSKSDKD</sequence>
<dbReference type="RefSeq" id="WP_035452149.1">
    <property type="nucleotide sequence ID" value="NZ_AZGA01000084.1"/>
</dbReference>